<organism evidence="1 2">
    <name type="scientific">Blattamonas nauphoetae</name>
    <dbReference type="NCBI Taxonomy" id="2049346"/>
    <lineage>
        <taxon>Eukaryota</taxon>
        <taxon>Metamonada</taxon>
        <taxon>Preaxostyla</taxon>
        <taxon>Oxymonadida</taxon>
        <taxon>Blattamonas</taxon>
    </lineage>
</organism>
<dbReference type="Proteomes" id="UP001281761">
    <property type="component" value="Unassembled WGS sequence"/>
</dbReference>
<dbReference type="EMBL" id="JARBJD010000006">
    <property type="protein sequence ID" value="KAK2963482.1"/>
    <property type="molecule type" value="Genomic_DNA"/>
</dbReference>
<reference evidence="1 2" key="1">
    <citation type="journal article" date="2022" name="bioRxiv">
        <title>Genomics of Preaxostyla Flagellates Illuminates Evolutionary Transitions and the Path Towards Mitochondrial Loss.</title>
        <authorList>
            <person name="Novak L.V.F."/>
            <person name="Treitli S.C."/>
            <person name="Pyrih J."/>
            <person name="Halakuc P."/>
            <person name="Pipaliya S.V."/>
            <person name="Vacek V."/>
            <person name="Brzon O."/>
            <person name="Soukal P."/>
            <person name="Eme L."/>
            <person name="Dacks J.B."/>
            <person name="Karnkowska A."/>
            <person name="Elias M."/>
            <person name="Hampl V."/>
        </authorList>
    </citation>
    <scope>NUCLEOTIDE SEQUENCE [LARGE SCALE GENOMIC DNA]</scope>
    <source>
        <strain evidence="1">NAU3</strain>
        <tissue evidence="1">Gut</tissue>
    </source>
</reference>
<sequence>MPKDKNDQSQLNQFMNKIDGAVTRALQADYIRKGFEKCGLILRSPTKMLMSLRNVGQTFEEWKQTNTLQKKVDDELNVNSDDGLDCNWKNQIKGDHLDEWESFTVENDNSIPPLKPSASFPISGHHNAAQKRVEEEREVARRARNERRRAATFRKLEKLQGKQVRRPPQHVSRELRVIHDDSSESSISLGHDEEFDDVAFIHDPNESDDDDSLSELTDGSQSTDDFLGKGKLVLQAHSKHRRKFPPVGYRMTRLISYISLLLLIKCFLLKLRMLLSSSRLVLISNVVLALKLGLSLERLSSTAVMQMKILKEQNLDHLEIVGQEERRLHVVRVGGVTGNGEESGHRVRYGVWTNSLLITQRIKD</sequence>
<keyword evidence="2" id="KW-1185">Reference proteome</keyword>
<comment type="caution">
    <text evidence="1">The sequence shown here is derived from an EMBL/GenBank/DDBJ whole genome shotgun (WGS) entry which is preliminary data.</text>
</comment>
<accession>A0ABQ9YI92</accession>
<name>A0ABQ9YI92_9EUKA</name>
<gene>
    <name evidence="1" type="ORF">BLNAU_1525</name>
</gene>
<evidence type="ECO:0000313" key="1">
    <source>
        <dbReference type="EMBL" id="KAK2963482.1"/>
    </source>
</evidence>
<evidence type="ECO:0000313" key="2">
    <source>
        <dbReference type="Proteomes" id="UP001281761"/>
    </source>
</evidence>
<proteinExistence type="predicted"/>
<protein>
    <submittedName>
        <fullName evidence="1">Uncharacterized protein</fullName>
    </submittedName>
</protein>